<feature type="transmembrane region" description="Helical" evidence="10">
    <location>
        <begin position="720"/>
        <end position="741"/>
    </location>
</feature>
<dbReference type="Pfam" id="PF19055">
    <property type="entry name" value="ABC2_membrane_7"/>
    <property type="match status" value="1"/>
</dbReference>
<dbReference type="Gene3D" id="3.40.50.300">
    <property type="entry name" value="P-loop containing nucleotide triphosphate hydrolases"/>
    <property type="match status" value="1"/>
</dbReference>
<dbReference type="PANTHER" id="PTHR19241">
    <property type="entry name" value="ATP-BINDING CASSETTE TRANSPORTER"/>
    <property type="match status" value="1"/>
</dbReference>
<keyword evidence="5" id="KW-0547">Nucleotide-binding</keyword>
<feature type="transmembrane region" description="Helical" evidence="10">
    <location>
        <begin position="695"/>
        <end position="714"/>
    </location>
</feature>
<evidence type="ECO:0000256" key="9">
    <source>
        <dbReference type="SAM" id="MobiDB-lite"/>
    </source>
</evidence>
<evidence type="ECO:0000313" key="12">
    <source>
        <dbReference type="EMBL" id="TDL15085.1"/>
    </source>
</evidence>
<evidence type="ECO:0000256" key="6">
    <source>
        <dbReference type="ARBA" id="ARBA00022840"/>
    </source>
</evidence>
<proteinExistence type="inferred from homology"/>
<dbReference type="SMART" id="SM00382">
    <property type="entry name" value="AAA"/>
    <property type="match status" value="1"/>
</dbReference>
<keyword evidence="8 10" id="KW-0472">Membrane</keyword>
<keyword evidence="3" id="KW-0813">Transport</keyword>
<dbReference type="GO" id="GO:0140359">
    <property type="term" value="F:ABC-type transporter activity"/>
    <property type="evidence" value="ECO:0007669"/>
    <property type="project" value="InterPro"/>
</dbReference>
<reference evidence="12 13" key="1">
    <citation type="submission" date="2018-06" db="EMBL/GenBank/DDBJ databases">
        <title>A transcriptomic atlas of mushroom development highlights an independent origin of complex multicellularity.</title>
        <authorList>
            <consortium name="DOE Joint Genome Institute"/>
            <person name="Krizsan K."/>
            <person name="Almasi E."/>
            <person name="Merenyi Z."/>
            <person name="Sahu N."/>
            <person name="Viragh M."/>
            <person name="Koszo T."/>
            <person name="Mondo S."/>
            <person name="Kiss B."/>
            <person name="Balint B."/>
            <person name="Kues U."/>
            <person name="Barry K."/>
            <person name="Hegedus J.C."/>
            <person name="Henrissat B."/>
            <person name="Johnson J."/>
            <person name="Lipzen A."/>
            <person name="Ohm R."/>
            <person name="Nagy I."/>
            <person name="Pangilinan J."/>
            <person name="Yan J."/>
            <person name="Xiong Y."/>
            <person name="Grigoriev I.V."/>
            <person name="Hibbett D.S."/>
            <person name="Nagy L.G."/>
        </authorList>
    </citation>
    <scope>NUCLEOTIDE SEQUENCE [LARGE SCALE GENOMIC DNA]</scope>
    <source>
        <strain evidence="12 13">SZMC22713</strain>
    </source>
</reference>
<dbReference type="InterPro" id="IPR003593">
    <property type="entry name" value="AAA+_ATPase"/>
</dbReference>
<comment type="subcellular location">
    <subcellularLocation>
        <location evidence="1">Membrane</location>
        <topology evidence="1">Multi-pass membrane protein</topology>
    </subcellularLocation>
</comment>
<feature type="transmembrane region" description="Helical" evidence="10">
    <location>
        <begin position="21"/>
        <end position="54"/>
    </location>
</feature>
<evidence type="ECO:0000256" key="4">
    <source>
        <dbReference type="ARBA" id="ARBA00022692"/>
    </source>
</evidence>
<dbReference type="VEuPathDB" id="FungiDB:BD410DRAFT_845493"/>
<feature type="transmembrane region" description="Helical" evidence="10">
    <location>
        <begin position="666"/>
        <end position="683"/>
    </location>
</feature>
<dbReference type="SUPFAM" id="SSF52540">
    <property type="entry name" value="P-loop containing nucleoside triphosphate hydrolases"/>
    <property type="match status" value="1"/>
</dbReference>
<feature type="transmembrane region" description="Helical" evidence="10">
    <location>
        <begin position="60"/>
        <end position="82"/>
    </location>
</feature>
<evidence type="ECO:0000256" key="10">
    <source>
        <dbReference type="SAM" id="Phobius"/>
    </source>
</evidence>
<dbReference type="Pfam" id="PF06422">
    <property type="entry name" value="PDR_CDR"/>
    <property type="match status" value="2"/>
</dbReference>
<dbReference type="Pfam" id="PF00005">
    <property type="entry name" value="ABC_tran"/>
    <property type="match status" value="1"/>
</dbReference>
<dbReference type="InterPro" id="IPR034003">
    <property type="entry name" value="ABCG_PDR_2"/>
</dbReference>
<dbReference type="CDD" id="cd03232">
    <property type="entry name" value="ABCG_PDR_domain2"/>
    <property type="match status" value="1"/>
</dbReference>
<evidence type="ECO:0000256" key="1">
    <source>
        <dbReference type="ARBA" id="ARBA00004141"/>
    </source>
</evidence>
<keyword evidence="6" id="KW-0067">ATP-binding</keyword>
<dbReference type="InterPro" id="IPR003439">
    <property type="entry name" value="ABC_transporter-like_ATP-bd"/>
</dbReference>
<dbReference type="AlphaFoldDB" id="A0A4Y7PIM7"/>
<dbReference type="InterPro" id="IPR027417">
    <property type="entry name" value="P-loop_NTPase"/>
</dbReference>
<feature type="domain" description="ABC transporter" evidence="11">
    <location>
        <begin position="298"/>
        <end position="544"/>
    </location>
</feature>
<dbReference type="Pfam" id="PF01061">
    <property type="entry name" value="ABC2_membrane"/>
    <property type="match status" value="2"/>
</dbReference>
<evidence type="ECO:0000256" key="5">
    <source>
        <dbReference type="ARBA" id="ARBA00022741"/>
    </source>
</evidence>
<dbReference type="GO" id="GO:0005524">
    <property type="term" value="F:ATP binding"/>
    <property type="evidence" value="ECO:0007669"/>
    <property type="project" value="UniProtKB-KW"/>
</dbReference>
<keyword evidence="13" id="KW-1185">Reference proteome</keyword>
<keyword evidence="4 10" id="KW-0812">Transmembrane</keyword>
<evidence type="ECO:0000256" key="7">
    <source>
        <dbReference type="ARBA" id="ARBA00022989"/>
    </source>
</evidence>
<dbReference type="EMBL" id="ML170291">
    <property type="protein sequence ID" value="TDL15085.1"/>
    <property type="molecule type" value="Genomic_DNA"/>
</dbReference>
<dbReference type="InterPro" id="IPR010929">
    <property type="entry name" value="PDR_CDR_ABC"/>
</dbReference>
<evidence type="ECO:0000256" key="3">
    <source>
        <dbReference type="ARBA" id="ARBA00022448"/>
    </source>
</evidence>
<dbReference type="GO" id="GO:0016887">
    <property type="term" value="F:ATP hydrolysis activity"/>
    <property type="evidence" value="ECO:0007669"/>
    <property type="project" value="InterPro"/>
</dbReference>
<dbReference type="OrthoDB" id="245989at2759"/>
<evidence type="ECO:0000313" key="13">
    <source>
        <dbReference type="Proteomes" id="UP000294933"/>
    </source>
</evidence>
<dbReference type="InterPro" id="IPR043926">
    <property type="entry name" value="ABCG_dom"/>
</dbReference>
<protein>
    <recommendedName>
        <fullName evidence="11">ABC transporter domain-containing protein</fullName>
    </recommendedName>
</protein>
<dbReference type="Proteomes" id="UP000294933">
    <property type="component" value="Unassembled WGS sequence"/>
</dbReference>
<feature type="transmembrane region" description="Helical" evidence="10">
    <location>
        <begin position="94"/>
        <end position="112"/>
    </location>
</feature>
<feature type="compositionally biased region" description="Basic and acidic residues" evidence="9">
    <location>
        <begin position="261"/>
        <end position="270"/>
    </location>
</feature>
<feature type="transmembrane region" description="Helical" evidence="10">
    <location>
        <begin position="845"/>
        <end position="866"/>
    </location>
</feature>
<name>A0A4Y7PIM7_9AGAM</name>
<feature type="transmembrane region" description="Helical" evidence="10">
    <location>
        <begin position="217"/>
        <end position="238"/>
    </location>
</feature>
<evidence type="ECO:0000256" key="8">
    <source>
        <dbReference type="ARBA" id="ARBA00023136"/>
    </source>
</evidence>
<feature type="region of interest" description="Disordered" evidence="9">
    <location>
        <begin position="246"/>
        <end position="270"/>
    </location>
</feature>
<evidence type="ECO:0000259" key="11">
    <source>
        <dbReference type="PROSITE" id="PS50893"/>
    </source>
</evidence>
<dbReference type="InterPro" id="IPR013525">
    <property type="entry name" value="ABC2_TM"/>
</dbReference>
<sequence length="887" mass="99499">MAEIPALFAQRRIVHRHRKAALYHPFIESLALTIVDITITLVTQGVFCVLLYFLVRLQQTAGQFFIFFLYLVTLTIMMKAFFCSIAPASNTQSSEQSVAGVLALVLVLYTGYQIPQPYMIGAFRWLTYINVWLFFRRSRTSLLPLNKPLRYSFEGIVVNEFHSLNGTCASLVPSGAGYEGVQLANQVCSTVGSLPGMNTVDGNRFVKLSYDYEYTHLWRNFGILVVFTLSFILILLGLTELNTISDHEKSTRRKGPPTPHRRSDSEDREIEEKVEVFASNKGRNGKGNMGMGTIGGEAKMTEVFSWRHVEYTVPVAGGENHRKLLDDVSGYVAPGKLTALMGESGAGKTTLLNVLAERAGTGVVGGERYVNGQALPSDFQAQTGYCQQMDTHQPETTVREALLFSAKLRQHKDVPLEEKEAYVEKCLVMCGLEKHADAIIGSLGVEHRKRTTIGVELAAKPKLLLFLDEPTSGLDSQSAWAIMNFLRDLADSGRTILCTIHQPSGELFQLFDRLLLLRKGGRTVYFGDIGKWSSTLIRYFEQHGAAACGPDVNTAEWMLNVIGAGATVTSSVDWYDVWTKSEEAARVQREIEGIHDDGRKRPPKDTIQGTQNKLFAIFMATVMSVPLSNQLQAIFIDYRNIYEIRERASRTYSWSAMLTSQLLVELPWNVIGSSLFFLCWYWTVGFAGHRAGYTYLLYGIIFPIYYTTIAQAIAAMSPNAVIASILFSTLFSFVIIFNGVLQPFGQLGWWKWMYRVSPFTYLIEGLLGQAIGRNDINCAQKEFVTVIPPSGQTCADYMQQFIARLGGYLSNPDAISNCEFCPFRTTDAFMGRSFNIRYSHRWRNVGIMLGVTLFNVLVLYALTYLLRVRQGTVFGSLRNRVQSRKTK</sequence>
<gene>
    <name evidence="12" type="ORF">BD410DRAFT_845493</name>
</gene>
<organism evidence="12 13">
    <name type="scientific">Rickenella mellea</name>
    <dbReference type="NCBI Taxonomy" id="50990"/>
    <lineage>
        <taxon>Eukaryota</taxon>
        <taxon>Fungi</taxon>
        <taxon>Dikarya</taxon>
        <taxon>Basidiomycota</taxon>
        <taxon>Agaricomycotina</taxon>
        <taxon>Agaricomycetes</taxon>
        <taxon>Hymenochaetales</taxon>
        <taxon>Rickenellaceae</taxon>
        <taxon>Rickenella</taxon>
    </lineage>
</organism>
<accession>A0A4Y7PIM7</accession>
<keyword evidence="7 10" id="KW-1133">Transmembrane helix</keyword>
<comment type="similarity">
    <text evidence="2">Belongs to the ABC transporter superfamily. ABCG family. PDR (TC 3.A.1.205) subfamily.</text>
</comment>
<dbReference type="FunFam" id="3.40.50.300:FF:000054">
    <property type="entry name" value="ABC multidrug transporter atrF"/>
    <property type="match status" value="1"/>
</dbReference>
<dbReference type="GO" id="GO:0016020">
    <property type="term" value="C:membrane"/>
    <property type="evidence" value="ECO:0007669"/>
    <property type="project" value="UniProtKB-SubCell"/>
</dbReference>
<dbReference type="STRING" id="50990.A0A4Y7PIM7"/>
<evidence type="ECO:0000256" key="2">
    <source>
        <dbReference type="ARBA" id="ARBA00006012"/>
    </source>
</evidence>
<dbReference type="PROSITE" id="PS50893">
    <property type="entry name" value="ABC_TRANSPORTER_2"/>
    <property type="match status" value="1"/>
</dbReference>